<sequence length="185" mass="21545">MEWILLNSDHKIESPLVEETSRVVTLLVPENYYDRLSPENQLSLSKKLPYLLRRYGKFISATRRINSKAGTTLYQDRGRMKRINFRVSSGHWSILGAFAHAHGVSRCYLFNFLLSLDVAGIGDSIVETVNAGVPTFHEYYSYIWHLDLTHNRINRQLKFSPNPIRTIYDTSFPWYQKFLTNHSTS</sequence>
<proteinExistence type="predicted"/>
<accession>A0A6N4QI05</accession>
<gene>
    <name evidence="1" type="ORF">EHQ83_06285</name>
</gene>
<dbReference type="AlphaFoldDB" id="A0A6N4QI05"/>
<dbReference type="EMBL" id="RQGM01000024">
    <property type="protein sequence ID" value="TGL85846.1"/>
    <property type="molecule type" value="Genomic_DNA"/>
</dbReference>
<dbReference type="Proteomes" id="UP000297613">
    <property type="component" value="Unassembled WGS sequence"/>
</dbReference>
<comment type="caution">
    <text evidence="1">The sequence shown here is derived from an EMBL/GenBank/DDBJ whole genome shotgun (WGS) entry which is preliminary data.</text>
</comment>
<reference evidence="1 2" key="1">
    <citation type="journal article" date="2019" name="PLoS Negl. Trop. Dis.">
        <title>Revisiting the worldwide diversity of Leptospira species in the environment.</title>
        <authorList>
            <person name="Vincent A.T."/>
            <person name="Schiettekatte O."/>
            <person name="Bourhy P."/>
            <person name="Veyrier F.J."/>
            <person name="Picardeau M."/>
        </authorList>
    </citation>
    <scope>NUCLEOTIDE SEQUENCE [LARGE SCALE GENOMIC DNA]</scope>
    <source>
        <strain evidence="1 2">201702445</strain>
    </source>
</reference>
<dbReference type="RefSeq" id="WP_135574103.1">
    <property type="nucleotide sequence ID" value="NZ_RQGK01000027.1"/>
</dbReference>
<dbReference type="Pfam" id="PF07600">
    <property type="entry name" value="DUF1564"/>
    <property type="match status" value="1"/>
</dbReference>
<protein>
    <submittedName>
        <fullName evidence="1">DUF1564 domain-containing protein</fullName>
    </submittedName>
</protein>
<dbReference type="InterPro" id="IPR011458">
    <property type="entry name" value="DUF1564"/>
</dbReference>
<organism evidence="1 2">
    <name type="scientific">Leptospira yasudae</name>
    <dbReference type="NCBI Taxonomy" id="2202201"/>
    <lineage>
        <taxon>Bacteria</taxon>
        <taxon>Pseudomonadati</taxon>
        <taxon>Spirochaetota</taxon>
        <taxon>Spirochaetia</taxon>
        <taxon>Leptospirales</taxon>
        <taxon>Leptospiraceae</taxon>
        <taxon>Leptospira</taxon>
    </lineage>
</organism>
<name>A0A6N4QI05_9LEPT</name>
<evidence type="ECO:0000313" key="1">
    <source>
        <dbReference type="EMBL" id="TGL85846.1"/>
    </source>
</evidence>
<evidence type="ECO:0000313" key="2">
    <source>
        <dbReference type="Proteomes" id="UP000297613"/>
    </source>
</evidence>